<evidence type="ECO:0000313" key="2">
    <source>
        <dbReference type="Proteomes" id="UP000030671"/>
    </source>
</evidence>
<sequence>MESLLPSTPLDRLIALDRIDLQDKYREVITRRPRDVPALLRSLYREGKLLDHNALLMSTLDTIHPRGDQLKKLLLGGLHNVFVDILTDHAVYATFEGCLGRLIFGLAEIVLALVGELRGQRMGENPIVDQLLTRSAELWGMIWSKRSLLQGETTSDRDYQKAVKNLAASWNVMMNQNNFSSENPLCTRLGHVAIYCWHHLPQPTLSSRNTRGNDLLAVLISQFLSGCSQQTRDQLV</sequence>
<dbReference type="RefSeq" id="XP_009544414.1">
    <property type="nucleotide sequence ID" value="XM_009546119.1"/>
</dbReference>
<reference evidence="1 2" key="1">
    <citation type="journal article" date="2012" name="New Phytol.">
        <title>Insight into trade-off between wood decay and parasitism from the genome of a fungal forest pathogen.</title>
        <authorList>
            <person name="Olson A."/>
            <person name="Aerts A."/>
            <person name="Asiegbu F."/>
            <person name="Belbahri L."/>
            <person name="Bouzid O."/>
            <person name="Broberg A."/>
            <person name="Canback B."/>
            <person name="Coutinho P.M."/>
            <person name="Cullen D."/>
            <person name="Dalman K."/>
            <person name="Deflorio G."/>
            <person name="van Diepen L.T."/>
            <person name="Dunand C."/>
            <person name="Duplessis S."/>
            <person name="Durling M."/>
            <person name="Gonthier P."/>
            <person name="Grimwood J."/>
            <person name="Fossdal C.G."/>
            <person name="Hansson D."/>
            <person name="Henrissat B."/>
            <person name="Hietala A."/>
            <person name="Himmelstrand K."/>
            <person name="Hoffmeister D."/>
            <person name="Hogberg N."/>
            <person name="James T.Y."/>
            <person name="Karlsson M."/>
            <person name="Kohler A."/>
            <person name="Kues U."/>
            <person name="Lee Y.H."/>
            <person name="Lin Y.C."/>
            <person name="Lind M."/>
            <person name="Lindquist E."/>
            <person name="Lombard V."/>
            <person name="Lucas S."/>
            <person name="Lunden K."/>
            <person name="Morin E."/>
            <person name="Murat C."/>
            <person name="Park J."/>
            <person name="Raffaello T."/>
            <person name="Rouze P."/>
            <person name="Salamov A."/>
            <person name="Schmutz J."/>
            <person name="Solheim H."/>
            <person name="Stahlberg J."/>
            <person name="Velez H."/>
            <person name="de Vries R.P."/>
            <person name="Wiebenga A."/>
            <person name="Woodward S."/>
            <person name="Yakovlev I."/>
            <person name="Garbelotto M."/>
            <person name="Martin F."/>
            <person name="Grigoriev I.V."/>
            <person name="Stenlid J."/>
        </authorList>
    </citation>
    <scope>NUCLEOTIDE SEQUENCE [LARGE SCALE GENOMIC DNA]</scope>
    <source>
        <strain evidence="1 2">TC 32-1</strain>
    </source>
</reference>
<dbReference type="HOGENOM" id="CLU_1177828_0_0_1"/>
<organism evidence="1 2">
    <name type="scientific">Heterobasidion irregulare (strain TC 32-1)</name>
    <dbReference type="NCBI Taxonomy" id="747525"/>
    <lineage>
        <taxon>Eukaryota</taxon>
        <taxon>Fungi</taxon>
        <taxon>Dikarya</taxon>
        <taxon>Basidiomycota</taxon>
        <taxon>Agaricomycotina</taxon>
        <taxon>Agaricomycetes</taxon>
        <taxon>Russulales</taxon>
        <taxon>Bondarzewiaceae</taxon>
        <taxon>Heterobasidion</taxon>
        <taxon>Heterobasidion annosum species complex</taxon>
    </lineage>
</organism>
<dbReference type="AlphaFoldDB" id="W4KHK9"/>
<dbReference type="GeneID" id="20675128"/>
<accession>W4KHK9</accession>
<name>W4KHK9_HETIT</name>
<gene>
    <name evidence="1" type="ORF">HETIRDRAFT_439352</name>
</gene>
<feature type="non-terminal residue" evidence="1">
    <location>
        <position position="236"/>
    </location>
</feature>
<proteinExistence type="predicted"/>
<keyword evidence="2" id="KW-1185">Reference proteome</keyword>
<dbReference type="InParanoid" id="W4KHK9"/>
<dbReference type="EMBL" id="KI925456">
    <property type="protein sequence ID" value="ETW84785.1"/>
    <property type="molecule type" value="Genomic_DNA"/>
</dbReference>
<evidence type="ECO:0000313" key="1">
    <source>
        <dbReference type="EMBL" id="ETW84785.1"/>
    </source>
</evidence>
<protein>
    <submittedName>
        <fullName evidence="1">Uncharacterized protein</fullName>
    </submittedName>
</protein>
<dbReference type="KEGG" id="hir:HETIRDRAFT_439352"/>
<dbReference type="Proteomes" id="UP000030671">
    <property type="component" value="Unassembled WGS sequence"/>
</dbReference>